<evidence type="ECO:0000313" key="1">
    <source>
        <dbReference type="EMBL" id="ETP23836.1"/>
    </source>
</evidence>
<comment type="caution">
    <text evidence="1">The sequence shown here is derived from an EMBL/GenBank/DDBJ whole genome shotgun (WGS) entry which is preliminary data.</text>
</comment>
<sequence>MGRAQSFERKQFAETGLPDIEKWPQLVCKHCLAAYGDKARNNDPPAPKIVVGRATSYTNHLKRCKFYQDAVKRGVVAPPQVPQKLLRVFLQKNAAQPSTVVEEALSTSSNKRQRLIREYFDNVFSEDELEEFERLLIQFQADNCLPDRFVEKLSTLRLFIFLNKACARGIPKSKQMTRILDKHSNVQNKGPAPGTEQQTRVQRRAASLGNFEFGLTSPAKLQYCPTLALKRTRELSTNIPRYQAWRSAVRPSTFCSCLLATYRQ</sequence>
<evidence type="ECO:0000313" key="2">
    <source>
        <dbReference type="Proteomes" id="UP000018958"/>
    </source>
</evidence>
<evidence type="ECO:0008006" key="3">
    <source>
        <dbReference type="Google" id="ProtNLM"/>
    </source>
</evidence>
<dbReference type="Proteomes" id="UP000018958">
    <property type="component" value="Unassembled WGS sequence"/>
</dbReference>
<dbReference type="AlphaFoldDB" id="W2XMG2"/>
<accession>W2XMG2</accession>
<reference evidence="1 2" key="1">
    <citation type="submission" date="2013-11" db="EMBL/GenBank/DDBJ databases">
        <title>The Genome Sequence of Phytophthora parasitica CJ01A1.</title>
        <authorList>
            <consortium name="The Broad Institute Genomics Platform"/>
            <person name="Russ C."/>
            <person name="Tyler B."/>
            <person name="Panabieres F."/>
            <person name="Shan W."/>
            <person name="Tripathy S."/>
            <person name="Grunwald N."/>
            <person name="Machado M."/>
            <person name="Johnson C.S."/>
            <person name="Walker B."/>
            <person name="Young S.K."/>
            <person name="Zeng Q."/>
            <person name="Gargeya S."/>
            <person name="Fitzgerald M."/>
            <person name="Haas B."/>
            <person name="Abouelleil A."/>
            <person name="Allen A.W."/>
            <person name="Alvarado L."/>
            <person name="Arachchi H.M."/>
            <person name="Berlin A.M."/>
            <person name="Chapman S.B."/>
            <person name="Gainer-Dewar J."/>
            <person name="Goldberg J."/>
            <person name="Griggs A."/>
            <person name="Gujja S."/>
            <person name="Hansen M."/>
            <person name="Howarth C."/>
            <person name="Imamovic A."/>
            <person name="Ireland A."/>
            <person name="Larimer J."/>
            <person name="McCowan C."/>
            <person name="Murphy C."/>
            <person name="Pearson M."/>
            <person name="Poon T.W."/>
            <person name="Priest M."/>
            <person name="Roberts A."/>
            <person name="Saif S."/>
            <person name="Shea T."/>
            <person name="Sisk P."/>
            <person name="Sykes S."/>
            <person name="Wortman J."/>
            <person name="Nusbaum C."/>
            <person name="Birren B."/>
        </authorList>
    </citation>
    <scope>NUCLEOTIDE SEQUENCE [LARGE SCALE GENOMIC DNA]</scope>
    <source>
        <strain evidence="1 2">CJ01A1</strain>
    </source>
</reference>
<proteinExistence type="predicted"/>
<name>W2XMG2_PHYNI</name>
<organism evidence="1 2">
    <name type="scientific">Phytophthora nicotianae CJ01A1</name>
    <dbReference type="NCBI Taxonomy" id="1317063"/>
    <lineage>
        <taxon>Eukaryota</taxon>
        <taxon>Sar</taxon>
        <taxon>Stramenopiles</taxon>
        <taxon>Oomycota</taxon>
        <taxon>Peronosporomycetes</taxon>
        <taxon>Peronosporales</taxon>
        <taxon>Peronosporaceae</taxon>
        <taxon>Phytophthora</taxon>
    </lineage>
</organism>
<dbReference type="OrthoDB" id="119655at2759"/>
<protein>
    <recommendedName>
        <fullName evidence="3">BED-type domain-containing protein</fullName>
    </recommendedName>
</protein>
<dbReference type="EMBL" id="ANIX01000696">
    <property type="protein sequence ID" value="ETP23836.1"/>
    <property type="molecule type" value="Genomic_DNA"/>
</dbReference>
<gene>
    <name evidence="1" type="ORF">F441_03112</name>
</gene>